<sequence>MKDTTRHSGAAPAKAAGAVRPAQMHHWMMWACCLAMLAGAGFIVYSAPPGQALSETLLLGLPLFGCLAMHFALHRLMGRSCHGGSDTKEESR</sequence>
<feature type="transmembrane region" description="Helical" evidence="2">
    <location>
        <begin position="27"/>
        <end position="47"/>
    </location>
</feature>
<comment type="caution">
    <text evidence="3">The sequence shown here is derived from an EMBL/GenBank/DDBJ whole genome shotgun (WGS) entry which is preliminary data.</text>
</comment>
<reference evidence="3 4" key="1">
    <citation type="journal article" date="2014" name="Genome Announc.">
        <title>Draft Genome Sequence of Lutibaculum baratangense Strain AMV1T, Isolated from a Mud Volcano in Andamans, India.</title>
        <authorList>
            <person name="Singh A."/>
            <person name="Sreenivas A."/>
            <person name="Sathyanarayana Reddy G."/>
            <person name="Pinnaka A.K."/>
            <person name="Shivaji S."/>
        </authorList>
    </citation>
    <scope>NUCLEOTIDE SEQUENCE [LARGE SCALE GENOMIC DNA]</scope>
    <source>
        <strain evidence="3 4">AMV1</strain>
    </source>
</reference>
<gene>
    <name evidence="3" type="ORF">N177_2753</name>
</gene>
<proteinExistence type="predicted"/>
<feature type="compositionally biased region" description="Low complexity" evidence="1">
    <location>
        <begin position="9"/>
        <end position="20"/>
    </location>
</feature>
<dbReference type="RefSeq" id="WP_023432878.1">
    <property type="nucleotide sequence ID" value="NZ_AWXZ01000036.1"/>
</dbReference>
<feature type="transmembrane region" description="Helical" evidence="2">
    <location>
        <begin position="53"/>
        <end position="73"/>
    </location>
</feature>
<dbReference type="OrthoDB" id="7850212at2"/>
<evidence type="ECO:0000313" key="3">
    <source>
        <dbReference type="EMBL" id="ESR23984.1"/>
    </source>
</evidence>
<keyword evidence="2" id="KW-0472">Membrane</keyword>
<feature type="region of interest" description="Disordered" evidence="1">
    <location>
        <begin position="1"/>
        <end position="20"/>
    </location>
</feature>
<evidence type="ECO:0008006" key="5">
    <source>
        <dbReference type="Google" id="ProtNLM"/>
    </source>
</evidence>
<dbReference type="Proteomes" id="UP000017819">
    <property type="component" value="Unassembled WGS sequence"/>
</dbReference>
<evidence type="ECO:0000313" key="4">
    <source>
        <dbReference type="Proteomes" id="UP000017819"/>
    </source>
</evidence>
<keyword evidence="2" id="KW-0812">Transmembrane</keyword>
<dbReference type="STRING" id="631454.N177_2753"/>
<organism evidence="3 4">
    <name type="scientific">Lutibaculum baratangense AMV1</name>
    <dbReference type="NCBI Taxonomy" id="631454"/>
    <lineage>
        <taxon>Bacteria</taxon>
        <taxon>Pseudomonadati</taxon>
        <taxon>Pseudomonadota</taxon>
        <taxon>Alphaproteobacteria</taxon>
        <taxon>Hyphomicrobiales</taxon>
        <taxon>Tepidamorphaceae</taxon>
        <taxon>Lutibaculum</taxon>
    </lineage>
</organism>
<accession>V4RF40</accession>
<evidence type="ECO:0000256" key="2">
    <source>
        <dbReference type="SAM" id="Phobius"/>
    </source>
</evidence>
<evidence type="ECO:0000256" key="1">
    <source>
        <dbReference type="SAM" id="MobiDB-lite"/>
    </source>
</evidence>
<protein>
    <recommendedName>
        <fullName evidence="5">DUF2933 domain-containing protein</fullName>
    </recommendedName>
</protein>
<name>V4RF40_9HYPH</name>
<dbReference type="EMBL" id="AWXZ01000036">
    <property type="protein sequence ID" value="ESR23984.1"/>
    <property type="molecule type" value="Genomic_DNA"/>
</dbReference>
<keyword evidence="4" id="KW-1185">Reference proteome</keyword>
<keyword evidence="2" id="KW-1133">Transmembrane helix</keyword>
<dbReference type="AlphaFoldDB" id="V4RF40"/>